<reference evidence="18" key="1">
    <citation type="journal article" date="2016" name="Int. J. Mol. Sci.">
        <title>Comparative genomics of the extreme acidophile Acidithiobacillus thiooxidans reveals intraspecific divergence and niche adaptation.</title>
        <authorList>
            <person name="Zhang X."/>
            <person name="Feng X."/>
            <person name="Tao J."/>
            <person name="Ma L."/>
            <person name="Xiao Y."/>
            <person name="Liang Y."/>
            <person name="Liu X."/>
            <person name="Yin H."/>
        </authorList>
    </citation>
    <scope>NUCLEOTIDE SEQUENCE [LARGE SCALE GENOMIC DNA]</scope>
    <source>
        <strain evidence="18">DXS-W</strain>
    </source>
</reference>
<dbReference type="CDD" id="cd06225">
    <property type="entry name" value="HAMP"/>
    <property type="match status" value="1"/>
</dbReference>
<keyword evidence="14 15" id="KW-0472">Membrane</keyword>
<dbReference type="PANTHER" id="PTHR44936:SF5">
    <property type="entry name" value="SENSOR HISTIDINE KINASE ENVZ"/>
    <property type="match status" value="1"/>
</dbReference>
<dbReference type="AlphaFoldDB" id="A0A1C2J7R4"/>
<dbReference type="SUPFAM" id="SSF55874">
    <property type="entry name" value="ATPase domain of HSP90 chaperone/DNA topoisomerase II/histidine kinase"/>
    <property type="match status" value="1"/>
</dbReference>
<dbReference type="InterPro" id="IPR004358">
    <property type="entry name" value="Sig_transdc_His_kin-like_C"/>
</dbReference>
<dbReference type="EMBL" id="LWRY01000121">
    <property type="protein sequence ID" value="OCX71905.1"/>
    <property type="molecule type" value="Genomic_DNA"/>
</dbReference>
<evidence type="ECO:0000256" key="11">
    <source>
        <dbReference type="ARBA" id="ARBA00022840"/>
    </source>
</evidence>
<evidence type="ECO:0000313" key="19">
    <source>
        <dbReference type="Proteomes" id="UP000095008"/>
    </source>
</evidence>
<evidence type="ECO:0000256" key="4">
    <source>
        <dbReference type="ARBA" id="ARBA00022475"/>
    </source>
</evidence>
<dbReference type="Gene3D" id="3.30.565.10">
    <property type="entry name" value="Histidine kinase-like ATPase, C-terminal domain"/>
    <property type="match status" value="1"/>
</dbReference>
<evidence type="ECO:0000256" key="5">
    <source>
        <dbReference type="ARBA" id="ARBA00022519"/>
    </source>
</evidence>
<evidence type="ECO:0000256" key="3">
    <source>
        <dbReference type="ARBA" id="ARBA00012438"/>
    </source>
</evidence>
<keyword evidence="6" id="KW-0597">Phosphoprotein</keyword>
<dbReference type="InterPro" id="IPR036097">
    <property type="entry name" value="HisK_dim/P_sf"/>
</dbReference>
<keyword evidence="12 15" id="KW-1133">Transmembrane helix</keyword>
<dbReference type="SUPFAM" id="SSF158472">
    <property type="entry name" value="HAMP domain-like"/>
    <property type="match status" value="1"/>
</dbReference>
<dbReference type="PRINTS" id="PR00344">
    <property type="entry name" value="BCTRLSENSOR"/>
</dbReference>
<feature type="transmembrane region" description="Helical" evidence="15">
    <location>
        <begin position="12"/>
        <end position="35"/>
    </location>
</feature>
<evidence type="ECO:0000256" key="1">
    <source>
        <dbReference type="ARBA" id="ARBA00000085"/>
    </source>
</evidence>
<evidence type="ECO:0000313" key="18">
    <source>
        <dbReference type="EMBL" id="OCX71905.1"/>
    </source>
</evidence>
<dbReference type="Gene3D" id="1.10.287.130">
    <property type="match status" value="1"/>
</dbReference>
<dbReference type="GO" id="GO:0005886">
    <property type="term" value="C:plasma membrane"/>
    <property type="evidence" value="ECO:0007669"/>
    <property type="project" value="UniProtKB-SubCell"/>
</dbReference>
<evidence type="ECO:0000259" key="16">
    <source>
        <dbReference type="PROSITE" id="PS50109"/>
    </source>
</evidence>
<evidence type="ECO:0000256" key="8">
    <source>
        <dbReference type="ARBA" id="ARBA00022692"/>
    </source>
</evidence>
<comment type="caution">
    <text evidence="18">The sequence shown here is derived from an EMBL/GenBank/DDBJ whole genome shotgun (WGS) entry which is preliminary data.</text>
</comment>
<keyword evidence="7" id="KW-0808">Transferase</keyword>
<evidence type="ECO:0000256" key="12">
    <source>
        <dbReference type="ARBA" id="ARBA00022989"/>
    </source>
</evidence>
<feature type="domain" description="Histidine kinase" evidence="16">
    <location>
        <begin position="227"/>
        <end position="421"/>
    </location>
</feature>
<dbReference type="InterPro" id="IPR036890">
    <property type="entry name" value="HATPase_C_sf"/>
</dbReference>
<dbReference type="RefSeq" id="WP_065974145.1">
    <property type="nucleotide sequence ID" value="NZ_LWRY01000121.1"/>
</dbReference>
<accession>A0A1C2J7R4</accession>
<dbReference type="GO" id="GO:0000155">
    <property type="term" value="F:phosphorelay sensor kinase activity"/>
    <property type="evidence" value="ECO:0007669"/>
    <property type="project" value="InterPro"/>
</dbReference>
<keyword evidence="9" id="KW-0547">Nucleotide-binding</keyword>
<feature type="domain" description="HAMP" evidence="17">
    <location>
        <begin position="167"/>
        <end position="219"/>
    </location>
</feature>
<evidence type="ECO:0000256" key="15">
    <source>
        <dbReference type="SAM" id="Phobius"/>
    </source>
</evidence>
<dbReference type="PROSITE" id="PS50109">
    <property type="entry name" value="HIS_KIN"/>
    <property type="match status" value="1"/>
</dbReference>
<dbReference type="GO" id="GO:0005524">
    <property type="term" value="F:ATP binding"/>
    <property type="evidence" value="ECO:0007669"/>
    <property type="project" value="UniProtKB-KW"/>
</dbReference>
<evidence type="ECO:0000256" key="6">
    <source>
        <dbReference type="ARBA" id="ARBA00022553"/>
    </source>
</evidence>
<proteinExistence type="predicted"/>
<evidence type="ECO:0000256" key="13">
    <source>
        <dbReference type="ARBA" id="ARBA00023012"/>
    </source>
</evidence>
<dbReference type="SMART" id="SM00388">
    <property type="entry name" value="HisKA"/>
    <property type="match status" value="1"/>
</dbReference>
<dbReference type="PANTHER" id="PTHR44936">
    <property type="entry name" value="SENSOR PROTEIN CREC"/>
    <property type="match status" value="1"/>
</dbReference>
<keyword evidence="19" id="KW-1185">Reference proteome</keyword>
<organism evidence="18 19">
    <name type="scientific">Acidithiobacillus thiooxidans</name>
    <name type="common">Thiobacillus thiooxidans</name>
    <dbReference type="NCBI Taxonomy" id="930"/>
    <lineage>
        <taxon>Bacteria</taxon>
        <taxon>Pseudomonadati</taxon>
        <taxon>Pseudomonadota</taxon>
        <taxon>Acidithiobacillia</taxon>
        <taxon>Acidithiobacillales</taxon>
        <taxon>Acidithiobacillaceae</taxon>
        <taxon>Acidithiobacillus</taxon>
    </lineage>
</organism>
<sequence>MKKNQFWWPDTLFNRMFLIIAGLLFLSQLAVYWFFNIYQANPQAEHMAQNWAQVLTLSETLSPAQRTAIQPILSRQGLQVLPASAMSGRNPRIPPLVNALQQLRQMGWPDAQLRFDPRSGTLWLQTHPGAALALAMPMPRPAGLPLPWFKLAAILLLSWLGAYLVVRQVTRPLTRLMQGVDRLRSGDTLGDLPEAGPADLRRLAERFNQTLHDLQRLWREREMVLVGVSHDLRTPLTRMRLSAEFLPAEEEARQEIIDNIQEMDKVIHQFMGYARSGERELLVETDIGSWLQQLVLRQQAEVRWHPAPGPLPKLAIQEVGLARALQNLIDNAQVHGVGPVDIYAEKVGQQMLIRVRDHGSGIAESQLQTVRAPFAQAGKGGGIGLGLAIVERVMAYHNGQLNLYNAPDGGLVAELVLPLSQPY</sequence>
<evidence type="ECO:0000256" key="9">
    <source>
        <dbReference type="ARBA" id="ARBA00022741"/>
    </source>
</evidence>
<keyword evidence="8 15" id="KW-0812">Transmembrane</keyword>
<keyword evidence="11" id="KW-0067">ATP-binding</keyword>
<keyword evidence="13" id="KW-0902">Two-component regulatory system</keyword>
<feature type="transmembrane region" description="Helical" evidence="15">
    <location>
        <begin position="146"/>
        <end position="166"/>
    </location>
</feature>
<dbReference type="Pfam" id="PF00512">
    <property type="entry name" value="HisKA"/>
    <property type="match status" value="1"/>
</dbReference>
<dbReference type="Proteomes" id="UP000095008">
    <property type="component" value="Unassembled WGS sequence"/>
</dbReference>
<dbReference type="InterPro" id="IPR003594">
    <property type="entry name" value="HATPase_dom"/>
</dbReference>
<dbReference type="SMART" id="SM00304">
    <property type="entry name" value="HAMP"/>
    <property type="match status" value="1"/>
</dbReference>
<dbReference type="SMART" id="SM00387">
    <property type="entry name" value="HATPase_c"/>
    <property type="match status" value="1"/>
</dbReference>
<dbReference type="InterPro" id="IPR050980">
    <property type="entry name" value="2C_sensor_his_kinase"/>
</dbReference>
<evidence type="ECO:0000256" key="2">
    <source>
        <dbReference type="ARBA" id="ARBA00004429"/>
    </source>
</evidence>
<dbReference type="SUPFAM" id="SSF47384">
    <property type="entry name" value="Homodimeric domain of signal transducing histidine kinase"/>
    <property type="match status" value="1"/>
</dbReference>
<dbReference type="InterPro" id="IPR005467">
    <property type="entry name" value="His_kinase_dom"/>
</dbReference>
<dbReference type="Pfam" id="PF00672">
    <property type="entry name" value="HAMP"/>
    <property type="match status" value="1"/>
</dbReference>
<dbReference type="OrthoDB" id="5290273at2"/>
<comment type="subcellular location">
    <subcellularLocation>
        <location evidence="2">Cell inner membrane</location>
        <topology evidence="2">Multi-pass membrane protein</topology>
    </subcellularLocation>
</comment>
<dbReference type="CDD" id="cd00075">
    <property type="entry name" value="HATPase"/>
    <property type="match status" value="1"/>
</dbReference>
<dbReference type="Pfam" id="PF02518">
    <property type="entry name" value="HATPase_c"/>
    <property type="match status" value="1"/>
</dbReference>
<dbReference type="PROSITE" id="PS50885">
    <property type="entry name" value="HAMP"/>
    <property type="match status" value="1"/>
</dbReference>
<dbReference type="InterPro" id="IPR003660">
    <property type="entry name" value="HAMP_dom"/>
</dbReference>
<keyword evidence="10 18" id="KW-0418">Kinase</keyword>
<comment type="catalytic activity">
    <reaction evidence="1">
        <text>ATP + protein L-histidine = ADP + protein N-phospho-L-histidine.</text>
        <dbReference type="EC" id="2.7.13.3"/>
    </reaction>
</comment>
<dbReference type="InterPro" id="IPR003661">
    <property type="entry name" value="HisK_dim/P_dom"/>
</dbReference>
<evidence type="ECO:0000256" key="14">
    <source>
        <dbReference type="ARBA" id="ARBA00023136"/>
    </source>
</evidence>
<name>A0A1C2J7R4_ACITH</name>
<evidence type="ECO:0000256" key="7">
    <source>
        <dbReference type="ARBA" id="ARBA00022679"/>
    </source>
</evidence>
<keyword evidence="4" id="KW-1003">Cell membrane</keyword>
<dbReference type="CDD" id="cd00082">
    <property type="entry name" value="HisKA"/>
    <property type="match status" value="1"/>
</dbReference>
<evidence type="ECO:0000256" key="10">
    <source>
        <dbReference type="ARBA" id="ARBA00022777"/>
    </source>
</evidence>
<evidence type="ECO:0000259" key="17">
    <source>
        <dbReference type="PROSITE" id="PS50885"/>
    </source>
</evidence>
<gene>
    <name evidence="18" type="ORF">A6M23_10860</name>
</gene>
<protein>
    <recommendedName>
        <fullName evidence="3">histidine kinase</fullName>
        <ecNumber evidence="3">2.7.13.3</ecNumber>
    </recommendedName>
</protein>
<dbReference type="EC" id="2.7.13.3" evidence="3"/>
<keyword evidence="5" id="KW-0997">Cell inner membrane</keyword>